<keyword evidence="1" id="KW-1133">Transmembrane helix</keyword>
<dbReference type="PANTHER" id="PTHR43032:SF4">
    <property type="entry name" value="OXIDOREDUCTASE MOLYBDOPTERIN-BINDING DOMAIN-CONTAINING PROTEIN"/>
    <property type="match status" value="1"/>
</dbReference>
<dbReference type="Pfam" id="PF00174">
    <property type="entry name" value="Oxidored_molyb"/>
    <property type="match status" value="1"/>
</dbReference>
<dbReference type="InterPro" id="IPR036374">
    <property type="entry name" value="OxRdtase_Mopterin-bd_sf"/>
</dbReference>
<dbReference type="InterPro" id="IPR000572">
    <property type="entry name" value="OxRdtase_Mopterin-bd_dom"/>
</dbReference>
<feature type="domain" description="Oxidoreductase molybdopterin-binding" evidence="2">
    <location>
        <begin position="85"/>
        <end position="225"/>
    </location>
</feature>
<organism evidence="3 4">
    <name type="scientific">Haliangium ochraceum (strain DSM 14365 / JCM 11303 / SMP-2)</name>
    <dbReference type="NCBI Taxonomy" id="502025"/>
    <lineage>
        <taxon>Bacteria</taxon>
        <taxon>Pseudomonadati</taxon>
        <taxon>Myxococcota</taxon>
        <taxon>Polyangia</taxon>
        <taxon>Haliangiales</taxon>
        <taxon>Kofleriaceae</taxon>
        <taxon>Haliangium</taxon>
    </lineage>
</organism>
<dbReference type="SUPFAM" id="SSF56524">
    <property type="entry name" value="Oxidoreductase molybdopterin-binding domain"/>
    <property type="match status" value="1"/>
</dbReference>
<dbReference type="EMBL" id="CP001804">
    <property type="protein sequence ID" value="ACY17870.1"/>
    <property type="molecule type" value="Genomic_DNA"/>
</dbReference>
<keyword evidence="4" id="KW-1185">Reference proteome</keyword>
<protein>
    <submittedName>
        <fullName evidence="3">Oxidoreductase molybdopterin binding protein</fullName>
    </submittedName>
</protein>
<gene>
    <name evidence="3" type="ordered locus">Hoch_5386</name>
</gene>
<dbReference type="eggNOG" id="COG2041">
    <property type="taxonomic scope" value="Bacteria"/>
</dbReference>
<evidence type="ECO:0000313" key="3">
    <source>
        <dbReference type="EMBL" id="ACY17870.1"/>
    </source>
</evidence>
<evidence type="ECO:0000313" key="4">
    <source>
        <dbReference type="Proteomes" id="UP000001880"/>
    </source>
</evidence>
<keyword evidence="1" id="KW-0812">Transmembrane</keyword>
<dbReference type="KEGG" id="hoh:Hoch_5386"/>
<dbReference type="Proteomes" id="UP000001880">
    <property type="component" value="Chromosome"/>
</dbReference>
<feature type="transmembrane region" description="Helical" evidence="1">
    <location>
        <begin position="23"/>
        <end position="44"/>
    </location>
</feature>
<dbReference type="InterPro" id="IPR006311">
    <property type="entry name" value="TAT_signal"/>
</dbReference>
<evidence type="ECO:0000256" key="1">
    <source>
        <dbReference type="SAM" id="Phobius"/>
    </source>
</evidence>
<sequence>MPERDERDPGHSPLRPRMGRRDFIRNAVAGTAIVALGGGIYQIAGDDLTSQARAETRKDGRPRLPPGQRVIRELKPMGGQAGDPSAKSFRLRVHGLVAKPLELSYDELLALPQTEQSTDVHCVTGWSVLGASFRGVRVAALADKAKVKSSARHVIFEAAHGYTANVPLAEATAPNVLITYRMNGRPFARRHGAPARALVPDLYFWKSAKWITGIRFVSRDEPGYWEVRGYHNHADPWREQRYG</sequence>
<dbReference type="STRING" id="502025.Hoch_5386"/>
<accession>D0LYK4</accession>
<dbReference type="PANTHER" id="PTHR43032">
    <property type="entry name" value="PROTEIN-METHIONINE-SULFOXIDE REDUCTASE"/>
    <property type="match status" value="1"/>
</dbReference>
<proteinExistence type="predicted"/>
<keyword evidence="1" id="KW-0472">Membrane</keyword>
<dbReference type="HOGENOM" id="CLU_094953_1_1_7"/>
<evidence type="ECO:0000259" key="2">
    <source>
        <dbReference type="Pfam" id="PF00174"/>
    </source>
</evidence>
<dbReference type="RefSeq" id="WP_012830462.1">
    <property type="nucleotide sequence ID" value="NC_013440.1"/>
</dbReference>
<dbReference type="Gene3D" id="3.90.420.10">
    <property type="entry name" value="Oxidoreductase, molybdopterin-binding domain"/>
    <property type="match status" value="1"/>
</dbReference>
<name>D0LYK4_HALO1</name>
<dbReference type="AlphaFoldDB" id="D0LYK4"/>
<dbReference type="PROSITE" id="PS51318">
    <property type="entry name" value="TAT"/>
    <property type="match status" value="1"/>
</dbReference>
<reference evidence="3 4" key="1">
    <citation type="journal article" date="2010" name="Stand. Genomic Sci.">
        <title>Complete genome sequence of Haliangium ochraceum type strain (SMP-2).</title>
        <authorList>
            <consortium name="US DOE Joint Genome Institute (JGI-PGF)"/>
            <person name="Ivanova N."/>
            <person name="Daum C."/>
            <person name="Lang E."/>
            <person name="Abt B."/>
            <person name="Kopitz M."/>
            <person name="Saunders E."/>
            <person name="Lapidus A."/>
            <person name="Lucas S."/>
            <person name="Glavina Del Rio T."/>
            <person name="Nolan M."/>
            <person name="Tice H."/>
            <person name="Copeland A."/>
            <person name="Cheng J.F."/>
            <person name="Chen F."/>
            <person name="Bruce D."/>
            <person name="Goodwin L."/>
            <person name="Pitluck S."/>
            <person name="Mavromatis K."/>
            <person name="Pati A."/>
            <person name="Mikhailova N."/>
            <person name="Chen A."/>
            <person name="Palaniappan K."/>
            <person name="Land M."/>
            <person name="Hauser L."/>
            <person name="Chang Y.J."/>
            <person name="Jeffries C.D."/>
            <person name="Detter J.C."/>
            <person name="Brettin T."/>
            <person name="Rohde M."/>
            <person name="Goker M."/>
            <person name="Bristow J."/>
            <person name="Markowitz V."/>
            <person name="Eisen J.A."/>
            <person name="Hugenholtz P."/>
            <person name="Kyrpides N.C."/>
            <person name="Klenk H.P."/>
        </authorList>
    </citation>
    <scope>NUCLEOTIDE SEQUENCE [LARGE SCALE GENOMIC DNA]</scope>
    <source>
        <strain evidence="4">DSM 14365 / CIP 107738 / JCM 11303 / AJ 13395 / SMP-2</strain>
    </source>
</reference>